<dbReference type="GeneID" id="107223352"/>
<sequence length="225" mass="25431">MDSNSGLYWNVGLPPAKKLTMDSIPEDELPVPKLKELVLDSDSEAINRIAKLSIKDDDKPLAGVVASVATFVGLIMVKPLMPRDFLLYYGSPLFVRTSNAYSVSKEVAVGPIINMLGPVSEPYYCVELVRNGNELVSMGTQVFYSPDDPRTRYIPLKHEYDNRFTASSKGNPYTEYFRHSGSTERFPHLQRRRRRSAGIRGFSDYRSTYSGILHSIRPKHSHFSH</sequence>
<dbReference type="RefSeq" id="XP_046585696.1">
    <property type="nucleotide sequence ID" value="XM_046729740.1"/>
</dbReference>
<evidence type="ECO:0000313" key="1">
    <source>
        <dbReference type="Proteomes" id="UP000829291"/>
    </source>
</evidence>
<name>A0ABM3FCE7_NEOLC</name>
<protein>
    <submittedName>
        <fullName evidence="2">Uncharacterized protein LOC107223352 isoform X1</fullName>
    </submittedName>
</protein>
<proteinExistence type="predicted"/>
<evidence type="ECO:0000313" key="2">
    <source>
        <dbReference type="RefSeq" id="XP_046585696.1"/>
    </source>
</evidence>
<organism evidence="1 2">
    <name type="scientific">Neodiprion lecontei</name>
    <name type="common">Redheaded pine sawfly</name>
    <dbReference type="NCBI Taxonomy" id="441921"/>
    <lineage>
        <taxon>Eukaryota</taxon>
        <taxon>Metazoa</taxon>
        <taxon>Ecdysozoa</taxon>
        <taxon>Arthropoda</taxon>
        <taxon>Hexapoda</taxon>
        <taxon>Insecta</taxon>
        <taxon>Pterygota</taxon>
        <taxon>Neoptera</taxon>
        <taxon>Endopterygota</taxon>
        <taxon>Hymenoptera</taxon>
        <taxon>Tenthredinoidea</taxon>
        <taxon>Diprionidae</taxon>
        <taxon>Diprioninae</taxon>
        <taxon>Neodiprion</taxon>
    </lineage>
</organism>
<gene>
    <name evidence="2" type="primary">LOC107223352</name>
</gene>
<dbReference type="Proteomes" id="UP000829291">
    <property type="component" value="Chromosome 1"/>
</dbReference>
<dbReference type="InterPro" id="IPR038664">
    <property type="entry name" value="Gar1/Naf1_Cbf5-bd_sf"/>
</dbReference>
<reference evidence="2" key="1">
    <citation type="submission" date="2025-08" db="UniProtKB">
        <authorList>
            <consortium name="RefSeq"/>
        </authorList>
    </citation>
    <scope>IDENTIFICATION</scope>
    <source>
        <tissue evidence="2">Thorax and Abdomen</tissue>
    </source>
</reference>
<dbReference type="Gene3D" id="2.40.10.230">
    <property type="entry name" value="Probable tRNA pseudouridine synthase domain"/>
    <property type="match status" value="1"/>
</dbReference>
<accession>A0ABM3FCE7</accession>
<keyword evidence="1" id="KW-1185">Reference proteome</keyword>